<evidence type="ECO:0000259" key="12">
    <source>
        <dbReference type="PROSITE" id="PS51177"/>
    </source>
</evidence>
<evidence type="ECO:0000256" key="8">
    <source>
        <dbReference type="ARBA" id="ARBA00022679"/>
    </source>
</evidence>
<organism evidence="13 14">
    <name type="scientific">Secundilactobacillus collinoides DSM 20515 = JCM 1123</name>
    <dbReference type="NCBI Taxonomy" id="1423733"/>
    <lineage>
        <taxon>Bacteria</taxon>
        <taxon>Bacillati</taxon>
        <taxon>Bacillota</taxon>
        <taxon>Bacilli</taxon>
        <taxon>Lactobacillales</taxon>
        <taxon>Lactobacillaceae</taxon>
        <taxon>Secundilactobacillus</taxon>
    </lineage>
</organism>
<evidence type="ECO:0000313" key="14">
    <source>
        <dbReference type="Proteomes" id="UP000051845"/>
    </source>
</evidence>
<dbReference type="STRING" id="33960.TY91_15685"/>
<dbReference type="Pfam" id="PF00677">
    <property type="entry name" value="Lum_binding"/>
    <property type="match status" value="2"/>
</dbReference>
<dbReference type="PANTHER" id="PTHR21098:SF12">
    <property type="entry name" value="RIBOFLAVIN SYNTHASE"/>
    <property type="match status" value="1"/>
</dbReference>
<proteinExistence type="predicted"/>
<evidence type="ECO:0000256" key="2">
    <source>
        <dbReference type="ARBA" id="ARBA00002803"/>
    </source>
</evidence>
<dbReference type="Proteomes" id="UP000051845">
    <property type="component" value="Unassembled WGS sequence"/>
</dbReference>
<evidence type="ECO:0000256" key="1">
    <source>
        <dbReference type="ARBA" id="ARBA00000968"/>
    </source>
</evidence>
<feature type="repeat" description="Lumazine-binding" evidence="11">
    <location>
        <begin position="98"/>
        <end position="194"/>
    </location>
</feature>
<evidence type="ECO:0000256" key="5">
    <source>
        <dbReference type="ARBA" id="ARBA00012827"/>
    </source>
</evidence>
<dbReference type="PROSITE" id="PS51177">
    <property type="entry name" value="LUMAZINE_BIND"/>
    <property type="match status" value="2"/>
</dbReference>
<evidence type="ECO:0000313" key="13">
    <source>
        <dbReference type="EMBL" id="KRM75675.1"/>
    </source>
</evidence>
<sequence length="200" mass="21495">MFTGIIQDVGTITSLHWQAEHAQLTIDTNLTNQIHSQVGDSIAVDGICLTVTNLTSDSFTADVMPETVHRTNLMSLGEGSHVNLEPALAVTDRLDGHFVLGHIDATATLIRQVQDQTAVTLTFSFPTHYQPYVIEKGSVAINGVSLTITAVSSGQFSVSLIPHTMAATMLGDLQTGDPINLETDILGKYLINQQEVSAHD</sequence>
<feature type="domain" description="Lumazine-binding" evidence="12">
    <location>
        <begin position="98"/>
        <end position="194"/>
    </location>
</feature>
<dbReference type="EC" id="2.5.1.9" evidence="5 10"/>
<gene>
    <name evidence="13" type="ORF">FC82_GL002182</name>
</gene>
<keyword evidence="8" id="KW-0808">Transferase</keyword>
<dbReference type="EMBL" id="AYYR01000046">
    <property type="protein sequence ID" value="KRM75675.1"/>
    <property type="molecule type" value="Genomic_DNA"/>
</dbReference>
<evidence type="ECO:0000256" key="10">
    <source>
        <dbReference type="NCBIfam" id="TIGR00187"/>
    </source>
</evidence>
<evidence type="ECO:0000256" key="6">
    <source>
        <dbReference type="ARBA" id="ARBA00013950"/>
    </source>
</evidence>
<accession>A0A0R2BHA8</accession>
<dbReference type="FunFam" id="2.40.30.20:FF:000004">
    <property type="entry name" value="Riboflavin synthase, alpha subunit"/>
    <property type="match status" value="1"/>
</dbReference>
<evidence type="ECO:0000256" key="3">
    <source>
        <dbReference type="ARBA" id="ARBA00004887"/>
    </source>
</evidence>
<dbReference type="NCBIfam" id="NF009566">
    <property type="entry name" value="PRK13020.1"/>
    <property type="match status" value="1"/>
</dbReference>
<dbReference type="SUPFAM" id="SSF63380">
    <property type="entry name" value="Riboflavin synthase domain-like"/>
    <property type="match status" value="2"/>
</dbReference>
<dbReference type="CDD" id="cd00402">
    <property type="entry name" value="Riboflavin_synthase_like"/>
    <property type="match status" value="1"/>
</dbReference>
<comment type="function">
    <text evidence="2">Catalyzes the dismutation of two molecules of 6,7-dimethyl-8-ribityllumazine, resulting in the formation of riboflavin and 5-amino-6-(D-ribitylamino)uracil.</text>
</comment>
<comment type="caution">
    <text evidence="13">The sequence shown here is derived from an EMBL/GenBank/DDBJ whole genome shotgun (WGS) entry which is preliminary data.</text>
</comment>
<dbReference type="PIRSF" id="PIRSF000498">
    <property type="entry name" value="Riboflavin_syn_A"/>
    <property type="match status" value="1"/>
</dbReference>
<evidence type="ECO:0000256" key="9">
    <source>
        <dbReference type="ARBA" id="ARBA00022737"/>
    </source>
</evidence>
<name>A0A0R2BHA8_SECCO</name>
<evidence type="ECO:0000256" key="11">
    <source>
        <dbReference type="PROSITE-ProRule" id="PRU00524"/>
    </source>
</evidence>
<comment type="catalytic activity">
    <reaction evidence="1">
        <text>2 6,7-dimethyl-8-(1-D-ribityl)lumazine + H(+) = 5-amino-6-(D-ribitylamino)uracil + riboflavin</text>
        <dbReference type="Rhea" id="RHEA:20772"/>
        <dbReference type="ChEBI" id="CHEBI:15378"/>
        <dbReference type="ChEBI" id="CHEBI:15934"/>
        <dbReference type="ChEBI" id="CHEBI:57986"/>
        <dbReference type="ChEBI" id="CHEBI:58201"/>
        <dbReference type="EC" id="2.5.1.9"/>
    </reaction>
</comment>
<protein>
    <recommendedName>
        <fullName evidence="6 10">Riboflavin synthase</fullName>
        <ecNumber evidence="5 10">2.5.1.9</ecNumber>
    </recommendedName>
</protein>
<comment type="pathway">
    <text evidence="3">Cofactor biosynthesis; riboflavin biosynthesis; riboflavin from 2-hydroxy-3-oxobutyl phosphate and 5-amino-6-(D-ribitylamino)uracil: step 2/2.</text>
</comment>
<keyword evidence="7" id="KW-0686">Riboflavin biosynthesis</keyword>
<evidence type="ECO:0000256" key="4">
    <source>
        <dbReference type="ARBA" id="ARBA00011233"/>
    </source>
</evidence>
<dbReference type="InterPro" id="IPR017938">
    <property type="entry name" value="Riboflavin_synthase-like_b-brl"/>
</dbReference>
<dbReference type="InterPro" id="IPR001783">
    <property type="entry name" value="Lumazine-bd"/>
</dbReference>
<dbReference type="AlphaFoldDB" id="A0A0R2BHA8"/>
<reference evidence="13 14" key="1">
    <citation type="journal article" date="2015" name="Genome Announc.">
        <title>Expanding the biotechnology potential of lactobacilli through comparative genomics of 213 strains and associated genera.</title>
        <authorList>
            <person name="Sun Z."/>
            <person name="Harris H.M."/>
            <person name="McCann A."/>
            <person name="Guo C."/>
            <person name="Argimon S."/>
            <person name="Zhang W."/>
            <person name="Yang X."/>
            <person name="Jeffery I.B."/>
            <person name="Cooney J.C."/>
            <person name="Kagawa T.F."/>
            <person name="Liu W."/>
            <person name="Song Y."/>
            <person name="Salvetti E."/>
            <person name="Wrobel A."/>
            <person name="Rasinkangas P."/>
            <person name="Parkhill J."/>
            <person name="Rea M.C."/>
            <person name="O'Sullivan O."/>
            <person name="Ritari J."/>
            <person name="Douillard F.P."/>
            <person name="Paul Ross R."/>
            <person name="Yang R."/>
            <person name="Briner A.E."/>
            <person name="Felis G.E."/>
            <person name="de Vos W.M."/>
            <person name="Barrangou R."/>
            <person name="Klaenhammer T.R."/>
            <person name="Caufield P.W."/>
            <person name="Cui Y."/>
            <person name="Zhang H."/>
            <person name="O'Toole P.W."/>
        </authorList>
    </citation>
    <scope>NUCLEOTIDE SEQUENCE [LARGE SCALE GENOMIC DNA]</scope>
    <source>
        <strain evidence="13 14">DSM 20515</strain>
    </source>
</reference>
<comment type="subunit">
    <text evidence="4">Homotrimer.</text>
</comment>
<dbReference type="GO" id="GO:0004746">
    <property type="term" value="F:riboflavin synthase activity"/>
    <property type="evidence" value="ECO:0007669"/>
    <property type="project" value="UniProtKB-UniRule"/>
</dbReference>
<dbReference type="GO" id="GO:0009231">
    <property type="term" value="P:riboflavin biosynthetic process"/>
    <property type="evidence" value="ECO:0007669"/>
    <property type="project" value="UniProtKB-KW"/>
</dbReference>
<dbReference type="PANTHER" id="PTHR21098">
    <property type="entry name" value="RIBOFLAVIN SYNTHASE ALPHA CHAIN"/>
    <property type="match status" value="1"/>
</dbReference>
<dbReference type="NCBIfam" id="TIGR00187">
    <property type="entry name" value="ribE"/>
    <property type="match status" value="1"/>
</dbReference>
<feature type="repeat" description="Lumazine-binding" evidence="11">
    <location>
        <begin position="1"/>
        <end position="97"/>
    </location>
</feature>
<dbReference type="FunFam" id="2.40.30.20:FF:000003">
    <property type="entry name" value="Riboflavin synthase, alpha subunit"/>
    <property type="match status" value="1"/>
</dbReference>
<keyword evidence="9" id="KW-0677">Repeat</keyword>
<dbReference type="InterPro" id="IPR023366">
    <property type="entry name" value="ATP_synth_asu-like_sf"/>
</dbReference>
<dbReference type="NCBIfam" id="NF006767">
    <property type="entry name" value="PRK09289.1"/>
    <property type="match status" value="1"/>
</dbReference>
<dbReference type="RefSeq" id="WP_056996747.1">
    <property type="nucleotide sequence ID" value="NZ_AYYR01000046.1"/>
</dbReference>
<evidence type="ECO:0000256" key="7">
    <source>
        <dbReference type="ARBA" id="ARBA00022619"/>
    </source>
</evidence>
<dbReference type="Gene3D" id="2.40.30.20">
    <property type="match status" value="2"/>
</dbReference>
<dbReference type="PATRIC" id="fig|1423733.4.peg.2290"/>
<dbReference type="InterPro" id="IPR026017">
    <property type="entry name" value="Lumazine-bd_dom"/>
</dbReference>
<feature type="domain" description="Lumazine-binding" evidence="12">
    <location>
        <begin position="1"/>
        <end position="97"/>
    </location>
</feature>